<evidence type="ECO:0000313" key="1">
    <source>
        <dbReference type="EMBL" id="KAH3734255.1"/>
    </source>
</evidence>
<dbReference type="Proteomes" id="UP000828390">
    <property type="component" value="Unassembled WGS sequence"/>
</dbReference>
<comment type="caution">
    <text evidence="1">The sequence shown here is derived from an EMBL/GenBank/DDBJ whole genome shotgun (WGS) entry which is preliminary data.</text>
</comment>
<proteinExistence type="predicted"/>
<reference evidence="1" key="1">
    <citation type="journal article" date="2019" name="bioRxiv">
        <title>The Genome of the Zebra Mussel, Dreissena polymorpha: A Resource for Invasive Species Research.</title>
        <authorList>
            <person name="McCartney M.A."/>
            <person name="Auch B."/>
            <person name="Kono T."/>
            <person name="Mallez S."/>
            <person name="Zhang Y."/>
            <person name="Obille A."/>
            <person name="Becker A."/>
            <person name="Abrahante J.E."/>
            <person name="Garbe J."/>
            <person name="Badalamenti J.P."/>
            <person name="Herman A."/>
            <person name="Mangelson H."/>
            <person name="Liachko I."/>
            <person name="Sullivan S."/>
            <person name="Sone E.D."/>
            <person name="Koren S."/>
            <person name="Silverstein K.A.T."/>
            <person name="Beckman K.B."/>
            <person name="Gohl D.M."/>
        </authorList>
    </citation>
    <scope>NUCLEOTIDE SEQUENCE</scope>
    <source>
        <strain evidence="1">Duluth1</strain>
        <tissue evidence="1">Whole animal</tissue>
    </source>
</reference>
<evidence type="ECO:0000313" key="2">
    <source>
        <dbReference type="Proteomes" id="UP000828390"/>
    </source>
</evidence>
<dbReference type="EMBL" id="JAIWYP010000011">
    <property type="protein sequence ID" value="KAH3734255.1"/>
    <property type="molecule type" value="Genomic_DNA"/>
</dbReference>
<name>A0A9D4CXP8_DREPO</name>
<gene>
    <name evidence="1" type="ORF">DPMN_040694</name>
</gene>
<reference evidence="1" key="2">
    <citation type="submission" date="2020-11" db="EMBL/GenBank/DDBJ databases">
        <authorList>
            <person name="McCartney M.A."/>
            <person name="Auch B."/>
            <person name="Kono T."/>
            <person name="Mallez S."/>
            <person name="Becker A."/>
            <person name="Gohl D.M."/>
            <person name="Silverstein K.A.T."/>
            <person name="Koren S."/>
            <person name="Bechman K.B."/>
            <person name="Herman A."/>
            <person name="Abrahante J.E."/>
            <person name="Garbe J."/>
        </authorList>
    </citation>
    <scope>NUCLEOTIDE SEQUENCE</scope>
    <source>
        <strain evidence="1">Duluth1</strain>
        <tissue evidence="1">Whole animal</tissue>
    </source>
</reference>
<dbReference type="AlphaFoldDB" id="A0A9D4CXP8"/>
<protein>
    <submittedName>
        <fullName evidence="1">Uncharacterized protein</fullName>
    </submittedName>
</protein>
<sequence>MAEGGIEHSVSDTESVPRQSSLYSAHLRLGDKQLETEISSLSGAEHVLKHSCLYGHHTQVIMKAFPDAANRLLTESAPIQITMYGLHSLGLTMFSDTAICIGITPK</sequence>
<organism evidence="1 2">
    <name type="scientific">Dreissena polymorpha</name>
    <name type="common">Zebra mussel</name>
    <name type="synonym">Mytilus polymorpha</name>
    <dbReference type="NCBI Taxonomy" id="45954"/>
    <lineage>
        <taxon>Eukaryota</taxon>
        <taxon>Metazoa</taxon>
        <taxon>Spiralia</taxon>
        <taxon>Lophotrochozoa</taxon>
        <taxon>Mollusca</taxon>
        <taxon>Bivalvia</taxon>
        <taxon>Autobranchia</taxon>
        <taxon>Heteroconchia</taxon>
        <taxon>Euheterodonta</taxon>
        <taxon>Imparidentia</taxon>
        <taxon>Neoheterodontei</taxon>
        <taxon>Myida</taxon>
        <taxon>Dreissenoidea</taxon>
        <taxon>Dreissenidae</taxon>
        <taxon>Dreissena</taxon>
    </lineage>
</organism>
<keyword evidence="2" id="KW-1185">Reference proteome</keyword>
<accession>A0A9D4CXP8</accession>